<protein>
    <submittedName>
        <fullName evidence="3">Uncharacterized protein</fullName>
    </submittedName>
</protein>
<dbReference type="Proteomes" id="UP001054252">
    <property type="component" value="Unassembled WGS sequence"/>
</dbReference>
<evidence type="ECO:0000256" key="2">
    <source>
        <dbReference type="SAM" id="Phobius"/>
    </source>
</evidence>
<feature type="region of interest" description="Disordered" evidence="1">
    <location>
        <begin position="85"/>
        <end position="128"/>
    </location>
</feature>
<dbReference type="PANTHER" id="PTHR33429:SF24">
    <property type="entry name" value="EXPRESSED PROTEIN"/>
    <property type="match status" value="1"/>
</dbReference>
<name>A0AAV5KZM6_9ROSI</name>
<keyword evidence="4" id="KW-1185">Reference proteome</keyword>
<accession>A0AAV5KZM6</accession>
<dbReference type="AlphaFoldDB" id="A0AAV5KZM6"/>
<organism evidence="3 4">
    <name type="scientific">Rubroshorea leprosula</name>
    <dbReference type="NCBI Taxonomy" id="152421"/>
    <lineage>
        <taxon>Eukaryota</taxon>
        <taxon>Viridiplantae</taxon>
        <taxon>Streptophyta</taxon>
        <taxon>Embryophyta</taxon>
        <taxon>Tracheophyta</taxon>
        <taxon>Spermatophyta</taxon>
        <taxon>Magnoliopsida</taxon>
        <taxon>eudicotyledons</taxon>
        <taxon>Gunneridae</taxon>
        <taxon>Pentapetalae</taxon>
        <taxon>rosids</taxon>
        <taxon>malvids</taxon>
        <taxon>Malvales</taxon>
        <taxon>Dipterocarpaceae</taxon>
        <taxon>Rubroshorea</taxon>
    </lineage>
</organism>
<gene>
    <name evidence="3" type="ORF">SLEP1_g39204</name>
</gene>
<evidence type="ECO:0000256" key="1">
    <source>
        <dbReference type="SAM" id="MobiDB-lite"/>
    </source>
</evidence>
<keyword evidence="2" id="KW-1133">Transmembrane helix</keyword>
<reference evidence="3 4" key="1">
    <citation type="journal article" date="2021" name="Commun. Biol.">
        <title>The genome of Shorea leprosula (Dipterocarpaceae) highlights the ecological relevance of drought in aseasonal tropical rainforests.</title>
        <authorList>
            <person name="Ng K.K.S."/>
            <person name="Kobayashi M.J."/>
            <person name="Fawcett J.A."/>
            <person name="Hatakeyama M."/>
            <person name="Paape T."/>
            <person name="Ng C.H."/>
            <person name="Ang C.C."/>
            <person name="Tnah L.H."/>
            <person name="Lee C.T."/>
            <person name="Nishiyama T."/>
            <person name="Sese J."/>
            <person name="O'Brien M.J."/>
            <person name="Copetti D."/>
            <person name="Mohd Noor M.I."/>
            <person name="Ong R.C."/>
            <person name="Putra M."/>
            <person name="Sireger I.Z."/>
            <person name="Indrioko S."/>
            <person name="Kosugi Y."/>
            <person name="Izuno A."/>
            <person name="Isagi Y."/>
            <person name="Lee S.L."/>
            <person name="Shimizu K.K."/>
        </authorList>
    </citation>
    <scope>NUCLEOTIDE SEQUENCE [LARGE SCALE GENOMIC DNA]</scope>
    <source>
        <strain evidence="3">214</strain>
    </source>
</reference>
<dbReference type="PANTHER" id="PTHR33429">
    <property type="entry name" value="OS02G0708000 PROTEIN-RELATED"/>
    <property type="match status" value="1"/>
</dbReference>
<evidence type="ECO:0000313" key="3">
    <source>
        <dbReference type="EMBL" id="GKV30389.1"/>
    </source>
</evidence>
<feature type="transmembrane region" description="Helical" evidence="2">
    <location>
        <begin position="29"/>
        <end position="49"/>
    </location>
</feature>
<sequence length="128" mass="13253">MSMPLVQPPPPPVMVVQQPDISHSGHASIGPVIAVLVVIVILGIVAGMIGRLCTGRRVMGYGHYDIESWIETKCSSCIDGGIHPPPARAADVASGGSSVQASTPPQAQQEAKQEGQSPQSTASQVFDS</sequence>
<keyword evidence="2" id="KW-0812">Transmembrane</keyword>
<comment type="caution">
    <text evidence="3">The sequence shown here is derived from an EMBL/GenBank/DDBJ whole genome shotgun (WGS) entry which is preliminary data.</text>
</comment>
<feature type="compositionally biased region" description="Polar residues" evidence="1">
    <location>
        <begin position="95"/>
        <end position="128"/>
    </location>
</feature>
<evidence type="ECO:0000313" key="4">
    <source>
        <dbReference type="Proteomes" id="UP001054252"/>
    </source>
</evidence>
<dbReference type="EMBL" id="BPVZ01000086">
    <property type="protein sequence ID" value="GKV30389.1"/>
    <property type="molecule type" value="Genomic_DNA"/>
</dbReference>
<proteinExistence type="predicted"/>
<keyword evidence="2" id="KW-0472">Membrane</keyword>